<sequence length="513" mass="54026">MVLMSDSLKAIAGEALRSGLARLTGKPLKAMLAGMGATAAVQSSTATTMATIGFVSAGLLTFQNAIGVIIGANIGSTSTGWIVTLLGMKFSISSLAMPIIGIGAIMKLLCKDRAALAGLTMAGFGLIFVGIDFLQQAMAGLATQVDLSAFASPGIGAQLLLILIGLVMTIVLQASSAALATTLAALSSGAIDFSQAMALVIGQNIGTTATALLAAVGGTANAKRTALVHLLFNLGSALLAFVILQPLFLWGVHVWGMRHDGVNTALALAAFHTTFSVLGAAVFLPQTQGLARLVSRMIKEHAPPGLRMLDNTLLSVPALAIAAAEKTISLGLADTCHLLAQRLQGQPLASNKSGISLDKLLHAVDSYITKLPAPQSAADQQRLMHLLLLLDQTRVLRDDLAGISHADTLREQPALWALASRLPPTLEQTAMWLTDDSVVVQEEVSEELRQITEWVHEHQSQARRNVVEGAVNEHITPATALEQLTAQRWLERLSKHITRIAQSLGEARALFKE</sequence>
<evidence type="ECO:0000256" key="1">
    <source>
        <dbReference type="ARBA" id="ARBA00004651"/>
    </source>
</evidence>
<keyword evidence="2" id="KW-1003">Cell membrane</keyword>
<proteinExistence type="predicted"/>
<evidence type="ECO:0000256" key="3">
    <source>
        <dbReference type="ARBA" id="ARBA00022692"/>
    </source>
</evidence>
<reference evidence="7 8" key="1">
    <citation type="journal article" date="2015" name="Antonie Van Leeuwenhoek">
        <title>Lampropedia puyangensis sp. nov., isolated from symptomatic bark of Populus ? euramericana canker and emended description of Lampropedia hyalina (Ehrenberg 1832) Lee et al. 2004.</title>
        <authorList>
            <person name="Li Y."/>
            <person name="Wang T."/>
            <person name="Piao C.G."/>
            <person name="Wang L.F."/>
            <person name="Tian G.Z."/>
            <person name="Zhu T.H."/>
            <person name="Guo M.W."/>
        </authorList>
    </citation>
    <scope>NUCLEOTIDE SEQUENCE [LARGE SCALE GENOMIC DNA]</scope>
    <source>
        <strain evidence="7 8">2-bin</strain>
    </source>
</reference>
<dbReference type="PANTHER" id="PTHR10010">
    <property type="entry name" value="SOLUTE CARRIER FAMILY 34 SODIUM PHOSPHATE , MEMBER 2-RELATED"/>
    <property type="match status" value="1"/>
</dbReference>
<dbReference type="InterPro" id="IPR003841">
    <property type="entry name" value="Na/Pi_transpt"/>
</dbReference>
<dbReference type="GO" id="GO:0005436">
    <property type="term" value="F:sodium:phosphate symporter activity"/>
    <property type="evidence" value="ECO:0007669"/>
    <property type="project" value="InterPro"/>
</dbReference>
<keyword evidence="5 6" id="KW-0472">Membrane</keyword>
<evidence type="ECO:0000256" key="5">
    <source>
        <dbReference type="ARBA" id="ARBA00023136"/>
    </source>
</evidence>
<dbReference type="EMBL" id="STFG01000001">
    <property type="protein sequence ID" value="THU05551.1"/>
    <property type="molecule type" value="Genomic_DNA"/>
</dbReference>
<evidence type="ECO:0000256" key="2">
    <source>
        <dbReference type="ARBA" id="ARBA00022475"/>
    </source>
</evidence>
<dbReference type="OrthoDB" id="9763003at2"/>
<accession>A0A4S8FEV1</accession>
<evidence type="ECO:0000313" key="7">
    <source>
        <dbReference type="EMBL" id="THU05551.1"/>
    </source>
</evidence>
<feature type="transmembrane region" description="Helical" evidence="6">
    <location>
        <begin position="114"/>
        <end position="135"/>
    </location>
</feature>
<feature type="transmembrane region" description="Helical" evidence="6">
    <location>
        <begin position="155"/>
        <end position="186"/>
    </location>
</feature>
<feature type="transmembrane region" description="Helical" evidence="6">
    <location>
        <begin position="262"/>
        <end position="284"/>
    </location>
</feature>
<dbReference type="Proteomes" id="UP000308917">
    <property type="component" value="Unassembled WGS sequence"/>
</dbReference>
<dbReference type="Pfam" id="PF02690">
    <property type="entry name" value="Na_Pi_cotrans"/>
    <property type="match status" value="2"/>
</dbReference>
<dbReference type="AlphaFoldDB" id="A0A4S8FEV1"/>
<feature type="transmembrane region" description="Helical" evidence="6">
    <location>
        <begin position="198"/>
        <end position="220"/>
    </location>
</feature>
<dbReference type="GO" id="GO:0044341">
    <property type="term" value="P:sodium-dependent phosphate transport"/>
    <property type="evidence" value="ECO:0007669"/>
    <property type="project" value="InterPro"/>
</dbReference>
<dbReference type="NCBIfam" id="NF037997">
    <property type="entry name" value="Na_Pi_symport"/>
    <property type="match status" value="1"/>
</dbReference>
<evidence type="ECO:0000256" key="6">
    <source>
        <dbReference type="SAM" id="Phobius"/>
    </source>
</evidence>
<feature type="transmembrane region" description="Helical" evidence="6">
    <location>
        <begin position="52"/>
        <end position="74"/>
    </location>
</feature>
<comment type="subcellular location">
    <subcellularLocation>
        <location evidence="1">Cell membrane</location>
        <topology evidence="1">Multi-pass membrane protein</topology>
    </subcellularLocation>
</comment>
<comment type="caution">
    <text evidence="7">The sequence shown here is derived from an EMBL/GenBank/DDBJ whole genome shotgun (WGS) entry which is preliminary data.</text>
</comment>
<feature type="transmembrane region" description="Helical" evidence="6">
    <location>
        <begin position="226"/>
        <end position="250"/>
    </location>
</feature>
<feature type="transmembrane region" description="Helical" evidence="6">
    <location>
        <begin position="80"/>
        <end position="102"/>
    </location>
</feature>
<gene>
    <name evidence="7" type="ORF">E9531_02455</name>
</gene>
<dbReference type="PANTHER" id="PTHR10010:SF46">
    <property type="entry name" value="SODIUM-DEPENDENT PHOSPHATE TRANSPORT PROTEIN 2B"/>
    <property type="match status" value="1"/>
</dbReference>
<keyword evidence="4 6" id="KW-1133">Transmembrane helix</keyword>
<dbReference type="GO" id="GO:0005886">
    <property type="term" value="C:plasma membrane"/>
    <property type="evidence" value="ECO:0007669"/>
    <property type="project" value="UniProtKB-SubCell"/>
</dbReference>
<protein>
    <submittedName>
        <fullName evidence="7">Na/Pi cotransporter family protein</fullName>
    </submittedName>
</protein>
<keyword evidence="3 6" id="KW-0812">Transmembrane</keyword>
<organism evidence="7 8">
    <name type="scientific">Lampropedia puyangensis</name>
    <dbReference type="NCBI Taxonomy" id="1330072"/>
    <lineage>
        <taxon>Bacteria</taxon>
        <taxon>Pseudomonadati</taxon>
        <taxon>Pseudomonadota</taxon>
        <taxon>Betaproteobacteria</taxon>
        <taxon>Burkholderiales</taxon>
        <taxon>Comamonadaceae</taxon>
        <taxon>Lampropedia</taxon>
    </lineage>
</organism>
<keyword evidence="8" id="KW-1185">Reference proteome</keyword>
<evidence type="ECO:0000313" key="8">
    <source>
        <dbReference type="Proteomes" id="UP000308917"/>
    </source>
</evidence>
<evidence type="ECO:0000256" key="4">
    <source>
        <dbReference type="ARBA" id="ARBA00022989"/>
    </source>
</evidence>
<name>A0A4S8FEV1_9BURK</name>